<dbReference type="KEGG" id="tagg:NF865_01625"/>
<organism evidence="5 6">
    <name type="scientific">Thermococcus aggregans</name>
    <dbReference type="NCBI Taxonomy" id="110163"/>
    <lineage>
        <taxon>Archaea</taxon>
        <taxon>Methanobacteriati</taxon>
        <taxon>Methanobacteriota</taxon>
        <taxon>Thermococci</taxon>
        <taxon>Thermococcales</taxon>
        <taxon>Thermococcaceae</taxon>
        <taxon>Thermococcus</taxon>
    </lineage>
</organism>
<dbReference type="PANTHER" id="PTHR43778:SF2">
    <property type="entry name" value="PYRUVATE CARBOXYLASE, MITOCHONDRIAL"/>
    <property type="match status" value="1"/>
</dbReference>
<dbReference type="PANTHER" id="PTHR43778">
    <property type="entry name" value="PYRUVATE CARBOXYLASE"/>
    <property type="match status" value="1"/>
</dbReference>
<name>A0A9E7SP33_THEAG</name>
<dbReference type="InterPro" id="IPR013785">
    <property type="entry name" value="Aldolase_TIM"/>
</dbReference>
<dbReference type="InterPro" id="IPR001882">
    <property type="entry name" value="Biotin_BS"/>
</dbReference>
<dbReference type="RefSeq" id="WP_253304887.1">
    <property type="nucleotide sequence ID" value="NZ_CP099582.1"/>
</dbReference>
<reference evidence="5" key="1">
    <citation type="journal article" date="1998" name="Int. J. Syst. Bacteriol. 48 Pt">
        <title>Thermococcus guaymasensis sp. nov. and Thermococcus aggregans sp. nov., two novel thermophilic archaea isolated from the Guaymas Basin hydrothermal vent site.</title>
        <authorList>
            <person name="Canganella F."/>
            <person name="Jones W.J."/>
            <person name="Gambacorta A."/>
            <person name="Antranikian G."/>
        </authorList>
    </citation>
    <scope>NUCLEOTIDE SEQUENCE</scope>
    <source>
        <strain evidence="5">TY</strain>
    </source>
</reference>
<keyword evidence="6" id="KW-1185">Reference proteome</keyword>
<proteinExistence type="predicted"/>
<dbReference type="Pfam" id="PF00364">
    <property type="entry name" value="Biotin_lipoyl"/>
    <property type="match status" value="1"/>
</dbReference>
<accession>A0A9E7SP33</accession>
<dbReference type="GO" id="GO:0006814">
    <property type="term" value="P:sodium ion transport"/>
    <property type="evidence" value="ECO:0007669"/>
    <property type="project" value="InterPro"/>
</dbReference>
<dbReference type="GO" id="GO:0005737">
    <property type="term" value="C:cytoplasm"/>
    <property type="evidence" value="ECO:0007669"/>
    <property type="project" value="TreeGrafter"/>
</dbReference>
<dbReference type="GO" id="GO:0004736">
    <property type="term" value="F:pyruvate carboxylase activity"/>
    <property type="evidence" value="ECO:0007669"/>
    <property type="project" value="UniProtKB-ARBA"/>
</dbReference>
<dbReference type="SUPFAM" id="SSF51230">
    <property type="entry name" value="Single hybrid motif"/>
    <property type="match status" value="1"/>
</dbReference>
<comment type="cofactor">
    <cofactor evidence="1">
        <name>Co(2+)</name>
        <dbReference type="ChEBI" id="CHEBI:48828"/>
    </cofactor>
</comment>
<evidence type="ECO:0000313" key="5">
    <source>
        <dbReference type="EMBL" id="USS40946.1"/>
    </source>
</evidence>
<dbReference type="PROSITE" id="PS50968">
    <property type="entry name" value="BIOTINYL_LIPOYL"/>
    <property type="match status" value="1"/>
</dbReference>
<dbReference type="SUPFAM" id="SSF89000">
    <property type="entry name" value="post-HMGL domain-like"/>
    <property type="match status" value="1"/>
</dbReference>
<dbReference type="InterPro" id="IPR005776">
    <property type="entry name" value="OadA"/>
</dbReference>
<dbReference type="Pfam" id="PF00682">
    <property type="entry name" value="HMGL-like"/>
    <property type="match status" value="1"/>
</dbReference>
<dbReference type="CDD" id="cd06850">
    <property type="entry name" value="biotinyl_domain"/>
    <property type="match status" value="1"/>
</dbReference>
<evidence type="ECO:0000259" key="4">
    <source>
        <dbReference type="PROSITE" id="PS50991"/>
    </source>
</evidence>
<dbReference type="PROSITE" id="PS00188">
    <property type="entry name" value="BIOTIN"/>
    <property type="match status" value="1"/>
</dbReference>
<evidence type="ECO:0000256" key="1">
    <source>
        <dbReference type="ARBA" id="ARBA00001941"/>
    </source>
</evidence>
<dbReference type="InterPro" id="IPR000891">
    <property type="entry name" value="PYR_CT"/>
</dbReference>
<dbReference type="GO" id="GO:0008948">
    <property type="term" value="F:oxaloacetate decarboxylase activity"/>
    <property type="evidence" value="ECO:0007669"/>
    <property type="project" value="InterPro"/>
</dbReference>
<reference evidence="5" key="2">
    <citation type="submission" date="2022-06" db="EMBL/GenBank/DDBJ databases">
        <authorList>
            <person name="Park Y.-J."/>
        </authorList>
    </citation>
    <scope>NUCLEOTIDE SEQUENCE</scope>
    <source>
        <strain evidence="5">TY</strain>
    </source>
</reference>
<dbReference type="NCBIfam" id="NF006761">
    <property type="entry name" value="PRK09282.1"/>
    <property type="match status" value="1"/>
</dbReference>
<dbReference type="Pfam" id="PF02436">
    <property type="entry name" value="PYC_OADA"/>
    <property type="match status" value="1"/>
</dbReference>
<evidence type="ECO:0000259" key="3">
    <source>
        <dbReference type="PROSITE" id="PS50968"/>
    </source>
</evidence>
<dbReference type="Gene3D" id="2.40.50.100">
    <property type="match status" value="1"/>
</dbReference>
<dbReference type="NCBIfam" id="TIGR01108">
    <property type="entry name" value="oadA"/>
    <property type="match status" value="1"/>
</dbReference>
<dbReference type="GO" id="GO:0006094">
    <property type="term" value="P:gluconeogenesis"/>
    <property type="evidence" value="ECO:0007669"/>
    <property type="project" value="TreeGrafter"/>
</dbReference>
<dbReference type="InterPro" id="IPR011053">
    <property type="entry name" value="Single_hybrid_motif"/>
</dbReference>
<feature type="domain" description="Pyruvate carboxyltransferase" evidence="4">
    <location>
        <begin position="2"/>
        <end position="261"/>
    </location>
</feature>
<keyword evidence="2" id="KW-0092">Biotin</keyword>
<protein>
    <submittedName>
        <fullName evidence="5">Sodium-extruding oxaloacetate decarboxylase subunit alpha</fullName>
    </submittedName>
</protein>
<dbReference type="PROSITE" id="PS50991">
    <property type="entry name" value="PYR_CT"/>
    <property type="match status" value="1"/>
</dbReference>
<evidence type="ECO:0000256" key="2">
    <source>
        <dbReference type="ARBA" id="ARBA00023267"/>
    </source>
</evidence>
<dbReference type="AlphaFoldDB" id="A0A9E7SP33"/>
<evidence type="ECO:0000313" key="6">
    <source>
        <dbReference type="Proteomes" id="UP001055732"/>
    </source>
</evidence>
<dbReference type="Gene3D" id="3.20.20.70">
    <property type="entry name" value="Aldolase class I"/>
    <property type="match status" value="1"/>
</dbReference>
<sequence length="593" mass="66363">MVEIIDTTFRDAHQSLIATRMSTKDMLPIAEKMDKIGFYSMEVWGGATFDAALRFLREDPWERLKLLREHIKRTKLQMLLRGQNVVGYRHYPDDVVEKFVELAYKNGIDIFRVFDALNDVRNMETAIKKAKEVGAEVQGAICYTTGKIFTVEYYLQKVDELIELDVDYITIKDMAALLDPQTAYELVKEIKDRYGVKVNVHTHATSGLASATYLKAIEAGADYIDTSIYPLANGTAQPAIQSIYYSLREEDKPKIDMKLIFEISRYLRKLLDEKYEHLLNKRALHGDPNVLIHQIPGGMYSNLIKQLSELKALDKLDEVLEEVPRVREELGYPPLVTPTSQIVGVQAVLNVLFGRYKRVTQETKNYVKGLYGRPPAPIKEEIKKLILGDEEPITVRPADLLEPMLEKARKELEEKGYLEKEEDVVTYCLFPQVALEFFELRKQGKLKPVEEKPKGKVIKIYVGGREYEVGVEGVKLEALAMPSYAPSEVSAQPVSVSSVSAPSVSASTPSAPVEAAAPAPAAGENVVTAPMPGKVLRILVREGEQVKVGQGLLVLEAMKMENEVPSPKDGVVKKILVKEGDTVDTGQPLIELG</sequence>
<feature type="domain" description="Lipoyl-binding" evidence="3">
    <location>
        <begin position="514"/>
        <end position="593"/>
    </location>
</feature>
<dbReference type="InterPro" id="IPR000089">
    <property type="entry name" value="Biotin_lipoyl"/>
</dbReference>
<dbReference type="Proteomes" id="UP001055732">
    <property type="component" value="Chromosome"/>
</dbReference>
<dbReference type="CDD" id="cd07937">
    <property type="entry name" value="DRE_TIM_PC_TC_5S"/>
    <property type="match status" value="1"/>
</dbReference>
<dbReference type="EMBL" id="CP099582">
    <property type="protein sequence ID" value="USS40946.1"/>
    <property type="molecule type" value="Genomic_DNA"/>
</dbReference>
<dbReference type="SUPFAM" id="SSF51569">
    <property type="entry name" value="Aldolase"/>
    <property type="match status" value="1"/>
</dbReference>
<dbReference type="FunFam" id="2.40.50.100:FF:000003">
    <property type="entry name" value="Acetyl-CoA carboxylase biotin carboxyl carrier protein"/>
    <property type="match status" value="1"/>
</dbReference>
<gene>
    <name evidence="5" type="primary">oadA</name>
    <name evidence="5" type="ORF">NF865_01625</name>
</gene>
<dbReference type="InterPro" id="IPR003379">
    <property type="entry name" value="Carboxylase_cons_dom"/>
</dbReference>
<dbReference type="InterPro" id="IPR055268">
    <property type="entry name" value="PCB-like"/>
</dbReference>